<evidence type="ECO:0000256" key="3">
    <source>
        <dbReference type="ARBA" id="ARBA00022519"/>
    </source>
</evidence>
<organism evidence="10 11">
    <name type="scientific">Hungatella effluvii</name>
    <dbReference type="NCBI Taxonomy" id="1096246"/>
    <lineage>
        <taxon>Bacteria</taxon>
        <taxon>Bacillati</taxon>
        <taxon>Bacillota</taxon>
        <taxon>Clostridia</taxon>
        <taxon>Lachnospirales</taxon>
        <taxon>Lachnospiraceae</taxon>
        <taxon>Hungatella</taxon>
    </lineage>
</organism>
<dbReference type="EMBL" id="QJKD01000004">
    <property type="protein sequence ID" value="PXX54474.1"/>
    <property type="molecule type" value="Genomic_DNA"/>
</dbReference>
<accession>A0A2V3YLF6</accession>
<dbReference type="AlphaFoldDB" id="A0A2V3YLF6"/>
<protein>
    <submittedName>
        <fullName evidence="10">Uncharacterized membrane protein YjjB (DUF3815 family)</fullName>
    </submittedName>
</protein>
<evidence type="ECO:0000256" key="2">
    <source>
        <dbReference type="ARBA" id="ARBA00022475"/>
    </source>
</evidence>
<keyword evidence="5 8" id="KW-1133">Transmembrane helix</keyword>
<evidence type="ECO:0000256" key="4">
    <source>
        <dbReference type="ARBA" id="ARBA00022692"/>
    </source>
</evidence>
<evidence type="ECO:0000313" key="10">
    <source>
        <dbReference type="EMBL" id="PXX54474.1"/>
    </source>
</evidence>
<evidence type="ECO:0000256" key="7">
    <source>
        <dbReference type="ARBA" id="ARBA00034125"/>
    </source>
</evidence>
<evidence type="ECO:0000259" key="9">
    <source>
        <dbReference type="Pfam" id="PF12821"/>
    </source>
</evidence>
<dbReference type="InterPro" id="IPR050539">
    <property type="entry name" value="ThrE_Dicarb/AminoAcid_Exp"/>
</dbReference>
<keyword evidence="3" id="KW-0997">Cell inner membrane</keyword>
<feature type="transmembrane region" description="Helical" evidence="8">
    <location>
        <begin position="77"/>
        <end position="102"/>
    </location>
</feature>
<comment type="similarity">
    <text evidence="7">Belongs to the ThrE exporter (TC 2.A.79) family.</text>
</comment>
<dbReference type="InterPro" id="IPR024528">
    <property type="entry name" value="ThrE_2"/>
</dbReference>
<evidence type="ECO:0000256" key="6">
    <source>
        <dbReference type="ARBA" id="ARBA00023136"/>
    </source>
</evidence>
<proteinExistence type="inferred from homology"/>
<evidence type="ECO:0000256" key="8">
    <source>
        <dbReference type="SAM" id="Phobius"/>
    </source>
</evidence>
<gene>
    <name evidence="10" type="ORF">DFR60_104300</name>
</gene>
<keyword evidence="6 8" id="KW-0472">Membrane</keyword>
<evidence type="ECO:0000313" key="11">
    <source>
        <dbReference type="Proteomes" id="UP000248057"/>
    </source>
</evidence>
<keyword evidence="4 8" id="KW-0812">Transmembrane</keyword>
<comment type="subcellular location">
    <subcellularLocation>
        <location evidence="1">Cell membrane</location>
        <topology evidence="1">Multi-pass membrane protein</topology>
    </subcellularLocation>
</comment>
<reference evidence="10 11" key="1">
    <citation type="submission" date="2018-05" db="EMBL/GenBank/DDBJ databases">
        <title>Genomic Encyclopedia of Type Strains, Phase IV (KMG-IV): sequencing the most valuable type-strain genomes for metagenomic binning, comparative biology and taxonomic classification.</title>
        <authorList>
            <person name="Goeker M."/>
        </authorList>
    </citation>
    <scope>NUCLEOTIDE SEQUENCE [LARGE SCALE GENOMIC DNA]</scope>
    <source>
        <strain evidence="10 11">DSM 24995</strain>
    </source>
</reference>
<feature type="domain" description="Threonine/Serine exporter ThrE" evidence="9">
    <location>
        <begin position="9"/>
        <end position="130"/>
    </location>
</feature>
<feature type="transmembrane region" description="Helical" evidence="8">
    <location>
        <begin position="40"/>
        <end position="65"/>
    </location>
</feature>
<feature type="transmembrane region" description="Helical" evidence="8">
    <location>
        <begin position="114"/>
        <end position="134"/>
    </location>
</feature>
<name>A0A2V3YLF6_9FIRM</name>
<dbReference type="PANTHER" id="PTHR34390">
    <property type="entry name" value="UPF0442 PROTEIN YJJB-RELATED"/>
    <property type="match status" value="1"/>
</dbReference>
<dbReference type="GO" id="GO:0015744">
    <property type="term" value="P:succinate transport"/>
    <property type="evidence" value="ECO:0007669"/>
    <property type="project" value="TreeGrafter"/>
</dbReference>
<keyword evidence="11" id="KW-1185">Reference proteome</keyword>
<dbReference type="GO" id="GO:0005886">
    <property type="term" value="C:plasma membrane"/>
    <property type="evidence" value="ECO:0007669"/>
    <property type="project" value="UniProtKB-SubCell"/>
</dbReference>
<dbReference type="PANTHER" id="PTHR34390:SF1">
    <property type="entry name" value="SUCCINATE TRANSPORTER SUBUNIT YJJB-RELATED"/>
    <property type="match status" value="1"/>
</dbReference>
<keyword evidence="2" id="KW-1003">Cell membrane</keyword>
<dbReference type="Proteomes" id="UP000248057">
    <property type="component" value="Unassembled WGS sequence"/>
</dbReference>
<evidence type="ECO:0000256" key="1">
    <source>
        <dbReference type="ARBA" id="ARBA00004651"/>
    </source>
</evidence>
<evidence type="ECO:0000256" key="5">
    <source>
        <dbReference type="ARBA" id="ARBA00022989"/>
    </source>
</evidence>
<dbReference type="Pfam" id="PF12821">
    <property type="entry name" value="ThrE_2"/>
    <property type="match status" value="1"/>
</dbReference>
<sequence length="154" mass="16548">MTLLISVAAAVGGTVSFSLLFGVPTKYYPYCGLIGGAGWAVYSILIQSSTAPGAALFATIVVILLSRLFAVRERCPVTIFLISGLFPLVPGAGVYWTAYYIVTNELDKASQTGYMALKVAVAIVLGIVFVFELPQGIFRVFSKKEEKQGNPRSR</sequence>
<comment type="caution">
    <text evidence="10">The sequence shown here is derived from an EMBL/GenBank/DDBJ whole genome shotgun (WGS) entry which is preliminary data.</text>
</comment>